<name>A0A8T9MWQ5_9NEIS</name>
<keyword evidence="2" id="KW-1185">Reference proteome</keyword>
<dbReference type="EMBL" id="CP091521">
    <property type="protein sequence ID" value="UOP04858.1"/>
    <property type="molecule type" value="Genomic_DNA"/>
</dbReference>
<gene>
    <name evidence="1" type="ORF">LVJ77_00275</name>
</gene>
<sequence>MLVRVSTASGQSWQRQTVAPDNGLEYLMGAIRRDFNKNGARKHGGALRFCRTVRRLGFGLPLFD</sequence>
<reference evidence="1" key="2">
    <citation type="journal article" date="2022" name="Res Sq">
        <title>Evolution of multicellular longitudinally dividing oral cavity symbionts (Neisseriaceae).</title>
        <authorList>
            <person name="Nyongesa S."/>
            <person name="Weber P."/>
            <person name="Bernet E."/>
            <person name="Pullido F."/>
            <person name="Nieckarz M."/>
            <person name="Delaby M."/>
            <person name="Nieves C."/>
            <person name="Viehboeck T."/>
            <person name="Krause N."/>
            <person name="Rivera-Millot A."/>
            <person name="Nakamura A."/>
            <person name="Vischer N."/>
            <person name="VanNieuwenhze M."/>
            <person name="Brun Y."/>
            <person name="Cava F."/>
            <person name="Bulgheresi S."/>
            <person name="Veyrier F."/>
        </authorList>
    </citation>
    <scope>NUCLEOTIDE SEQUENCE</scope>
    <source>
        <strain evidence="1">17694</strain>
    </source>
</reference>
<organism evidence="1 2">
    <name type="scientific">Conchiformibius kuhniae</name>
    <dbReference type="NCBI Taxonomy" id="211502"/>
    <lineage>
        <taxon>Bacteria</taxon>
        <taxon>Pseudomonadati</taxon>
        <taxon>Pseudomonadota</taxon>
        <taxon>Betaproteobacteria</taxon>
        <taxon>Neisseriales</taxon>
        <taxon>Neisseriaceae</taxon>
        <taxon>Conchiformibius</taxon>
    </lineage>
</organism>
<accession>A0A8T9MWQ5</accession>
<protein>
    <submittedName>
        <fullName evidence="1">Uncharacterized protein</fullName>
    </submittedName>
</protein>
<reference evidence="1" key="1">
    <citation type="submission" date="2021-12" db="EMBL/GenBank/DDBJ databases">
        <authorList>
            <person name="Veyrier F.J."/>
        </authorList>
    </citation>
    <scope>NUCLEOTIDE SEQUENCE</scope>
    <source>
        <strain evidence="1">17694</strain>
    </source>
</reference>
<dbReference type="Proteomes" id="UP000831534">
    <property type="component" value="Chromosome"/>
</dbReference>
<evidence type="ECO:0000313" key="2">
    <source>
        <dbReference type="Proteomes" id="UP000831534"/>
    </source>
</evidence>
<dbReference type="AlphaFoldDB" id="A0A8T9MWQ5"/>
<proteinExistence type="predicted"/>
<evidence type="ECO:0000313" key="1">
    <source>
        <dbReference type="EMBL" id="UOP04858.1"/>
    </source>
</evidence>